<dbReference type="InterPro" id="IPR001680">
    <property type="entry name" value="WD40_rpt"/>
</dbReference>
<proteinExistence type="predicted"/>
<protein>
    <submittedName>
        <fullName evidence="5">Uncharacterized protein</fullName>
    </submittedName>
</protein>
<dbReference type="InterPro" id="IPR019775">
    <property type="entry name" value="WD40_repeat_CS"/>
</dbReference>
<reference evidence="5 6" key="1">
    <citation type="journal article" date="2024" name="Nat. Commun.">
        <title>Phylogenomics reveals the evolutionary origins of lichenization in chlorophyte algae.</title>
        <authorList>
            <person name="Puginier C."/>
            <person name="Libourel C."/>
            <person name="Otte J."/>
            <person name="Skaloud P."/>
            <person name="Haon M."/>
            <person name="Grisel S."/>
            <person name="Petersen M."/>
            <person name="Berrin J.G."/>
            <person name="Delaux P.M."/>
            <person name="Dal Grande F."/>
            <person name="Keller J."/>
        </authorList>
    </citation>
    <scope>NUCLEOTIDE SEQUENCE [LARGE SCALE GENOMIC DNA]</scope>
    <source>
        <strain evidence="5 6">SAG 2043</strain>
    </source>
</reference>
<evidence type="ECO:0000313" key="6">
    <source>
        <dbReference type="Proteomes" id="UP001489004"/>
    </source>
</evidence>
<dbReference type="PROSITE" id="PS00678">
    <property type="entry name" value="WD_REPEATS_1"/>
    <property type="match status" value="1"/>
</dbReference>
<name>A0AAW1R9Q7_9CHLO</name>
<feature type="repeat" description="WD" evidence="3">
    <location>
        <begin position="226"/>
        <end position="242"/>
    </location>
</feature>
<dbReference type="AlphaFoldDB" id="A0AAW1R9Q7"/>
<evidence type="ECO:0000256" key="2">
    <source>
        <dbReference type="ARBA" id="ARBA00022737"/>
    </source>
</evidence>
<organism evidence="5 6">
    <name type="scientific">[Myrmecia] bisecta</name>
    <dbReference type="NCBI Taxonomy" id="41462"/>
    <lineage>
        <taxon>Eukaryota</taxon>
        <taxon>Viridiplantae</taxon>
        <taxon>Chlorophyta</taxon>
        <taxon>core chlorophytes</taxon>
        <taxon>Trebouxiophyceae</taxon>
        <taxon>Trebouxiales</taxon>
        <taxon>Trebouxiaceae</taxon>
        <taxon>Myrmecia</taxon>
    </lineage>
</organism>
<gene>
    <name evidence="5" type="ORF">WJX72_011510</name>
</gene>
<feature type="repeat" description="WD" evidence="3">
    <location>
        <begin position="349"/>
        <end position="384"/>
    </location>
</feature>
<evidence type="ECO:0000313" key="5">
    <source>
        <dbReference type="EMBL" id="KAK9830394.1"/>
    </source>
</evidence>
<dbReference type="InterPro" id="IPR036322">
    <property type="entry name" value="WD40_repeat_dom_sf"/>
</dbReference>
<evidence type="ECO:0000256" key="1">
    <source>
        <dbReference type="ARBA" id="ARBA00022574"/>
    </source>
</evidence>
<dbReference type="EMBL" id="JALJOR010000001">
    <property type="protein sequence ID" value="KAK9830394.1"/>
    <property type="molecule type" value="Genomic_DNA"/>
</dbReference>
<keyword evidence="6" id="KW-1185">Reference proteome</keyword>
<sequence>MCSSSSDDDSTELNAGPNAYEQEREERIKRNMAVMASMGLVHLGRGLSGQPSAQAQKGQPPRKRPKRAPVDPASQLAGRTYALRTRGAPPPAEQAADVPMSEEQSEAAQQPLVYDDSSVLSYVCQVSASSSKPADVADGTSITCFAQLGTCLVDNSLARAYSLDVQGDLLVAGGKDGRAAVWGIRGIQEGTASEDVQPLLSTKLHKGWISDVQFATAGSRGGGPPLLLSASNDGSLAVWDLSKCTQQGGQAGGLPQHMSEATTLHSGGIFSMHEVNGRIVTTSKDASVAVSQLGAAGEVKLLHAYPDQHQGVVKCARWQSTHLFASCGNDGCIRIVDVRQPDQQPACIQDAHAGPVNYLRWHPTNGDVLLSAGTDPNIQLFDLRRLPSPVHTFSGHINGKCSQIYQPVFVVGGDAIASGGQRSHKLSIYSTTTGETISRGHIGFDPVATHAACAPQSPFICATTKAVYFYQPQWALRHTD</sequence>
<dbReference type="Pfam" id="PF00400">
    <property type="entry name" value="WD40"/>
    <property type="match status" value="2"/>
</dbReference>
<dbReference type="InterPro" id="IPR050459">
    <property type="entry name" value="WD_repeat_RBAP46/RBAP48/MSI1"/>
</dbReference>
<dbReference type="SUPFAM" id="SSF50978">
    <property type="entry name" value="WD40 repeat-like"/>
    <property type="match status" value="1"/>
</dbReference>
<keyword evidence="1 3" id="KW-0853">WD repeat</keyword>
<evidence type="ECO:0000256" key="3">
    <source>
        <dbReference type="PROSITE-ProRule" id="PRU00221"/>
    </source>
</evidence>
<dbReference type="SMART" id="SM00320">
    <property type="entry name" value="WD40"/>
    <property type="match status" value="5"/>
</dbReference>
<dbReference type="PROSITE" id="PS50082">
    <property type="entry name" value="WD_REPEATS_2"/>
    <property type="match status" value="2"/>
</dbReference>
<accession>A0AAW1R9Q7</accession>
<dbReference type="Gene3D" id="2.130.10.10">
    <property type="entry name" value="YVTN repeat-like/Quinoprotein amine dehydrogenase"/>
    <property type="match status" value="2"/>
</dbReference>
<evidence type="ECO:0000256" key="4">
    <source>
        <dbReference type="SAM" id="MobiDB-lite"/>
    </source>
</evidence>
<dbReference type="InterPro" id="IPR015943">
    <property type="entry name" value="WD40/YVTN_repeat-like_dom_sf"/>
</dbReference>
<feature type="compositionally biased region" description="Acidic residues" evidence="4">
    <location>
        <begin position="1"/>
        <end position="11"/>
    </location>
</feature>
<keyword evidence="2" id="KW-0677">Repeat</keyword>
<dbReference type="Proteomes" id="UP001489004">
    <property type="component" value="Unassembled WGS sequence"/>
</dbReference>
<feature type="region of interest" description="Disordered" evidence="4">
    <location>
        <begin position="1"/>
        <end position="27"/>
    </location>
</feature>
<dbReference type="PANTHER" id="PTHR22850">
    <property type="entry name" value="WD40 REPEAT FAMILY"/>
    <property type="match status" value="1"/>
</dbReference>
<feature type="region of interest" description="Disordered" evidence="4">
    <location>
        <begin position="42"/>
        <end position="110"/>
    </location>
</feature>
<comment type="caution">
    <text evidence="5">The sequence shown here is derived from an EMBL/GenBank/DDBJ whole genome shotgun (WGS) entry which is preliminary data.</text>
</comment>